<dbReference type="EMBL" id="JBJUIK010000016">
    <property type="protein sequence ID" value="KAL3500380.1"/>
    <property type="molecule type" value="Genomic_DNA"/>
</dbReference>
<protein>
    <submittedName>
        <fullName evidence="1">Uncharacterized protein</fullName>
    </submittedName>
</protein>
<evidence type="ECO:0000313" key="2">
    <source>
        <dbReference type="Proteomes" id="UP001630127"/>
    </source>
</evidence>
<sequence>MDKFWLSVENRVWQKITPNRSHKLCFSVQNTVWNSKPQSQNELLRDYFSIPFETAISKFNTNSKLRSQIFPKFFLTSKPRFKLETVFSKSGRNLFNPILNLISPKIHHKKLASLLLSFF</sequence>
<comment type="caution">
    <text evidence="1">The sequence shown here is derived from an EMBL/GenBank/DDBJ whole genome shotgun (WGS) entry which is preliminary data.</text>
</comment>
<keyword evidence="2" id="KW-1185">Reference proteome</keyword>
<organism evidence="1 2">
    <name type="scientific">Cinchona calisaya</name>
    <dbReference type="NCBI Taxonomy" id="153742"/>
    <lineage>
        <taxon>Eukaryota</taxon>
        <taxon>Viridiplantae</taxon>
        <taxon>Streptophyta</taxon>
        <taxon>Embryophyta</taxon>
        <taxon>Tracheophyta</taxon>
        <taxon>Spermatophyta</taxon>
        <taxon>Magnoliopsida</taxon>
        <taxon>eudicotyledons</taxon>
        <taxon>Gunneridae</taxon>
        <taxon>Pentapetalae</taxon>
        <taxon>asterids</taxon>
        <taxon>lamiids</taxon>
        <taxon>Gentianales</taxon>
        <taxon>Rubiaceae</taxon>
        <taxon>Cinchonoideae</taxon>
        <taxon>Cinchoneae</taxon>
        <taxon>Cinchona</taxon>
    </lineage>
</organism>
<accession>A0ABD2Y3I6</accession>
<gene>
    <name evidence="1" type="ORF">ACH5RR_039473</name>
</gene>
<name>A0ABD2Y3I6_9GENT</name>
<evidence type="ECO:0000313" key="1">
    <source>
        <dbReference type="EMBL" id="KAL3500380.1"/>
    </source>
</evidence>
<dbReference type="AlphaFoldDB" id="A0ABD2Y3I6"/>
<reference evidence="1 2" key="1">
    <citation type="submission" date="2024-11" db="EMBL/GenBank/DDBJ databases">
        <title>A near-complete genome assembly of Cinchona calisaya.</title>
        <authorList>
            <person name="Lian D.C."/>
            <person name="Zhao X.W."/>
            <person name="Wei L."/>
        </authorList>
    </citation>
    <scope>NUCLEOTIDE SEQUENCE [LARGE SCALE GENOMIC DNA]</scope>
    <source>
        <tissue evidence="1">Nenye</tissue>
    </source>
</reference>
<dbReference type="Proteomes" id="UP001630127">
    <property type="component" value="Unassembled WGS sequence"/>
</dbReference>
<proteinExistence type="predicted"/>